<sequence length="40" mass="4536">MSNNDLICRQCGATASYADATIFDAERTCKNNTKHVWEEQ</sequence>
<proteinExistence type="predicted"/>
<dbReference type="EMBL" id="AF191797">
    <property type="protein sequence ID" value="AAQ13763.1"/>
    <property type="molecule type" value="Genomic_DNA"/>
</dbReference>
<evidence type="ECO:0000313" key="2">
    <source>
        <dbReference type="Proteomes" id="UP000002259"/>
    </source>
</evidence>
<reference evidence="1 2" key="1">
    <citation type="journal article" date="2006" name="Virology">
        <title>His1 and His2 are distantly related, spindle-shaped haloviruses belonging to the novel virus group, Salterprovirus.</title>
        <authorList>
            <person name="Bath C."/>
            <person name="Cukalac T."/>
            <person name="Porter K."/>
            <person name="Dyall-Smith M.L."/>
        </authorList>
    </citation>
    <scope>NUCLEOTIDE SEQUENCE</scope>
</reference>
<protein>
    <submittedName>
        <fullName evidence="1">Uncharacterized protein</fullName>
    </submittedName>
</protein>
<dbReference type="GeneID" id="5142455"/>
<name>Q25BF8_HIS2V</name>
<accession>Q25BF8</accession>
<evidence type="ECO:0000313" key="1">
    <source>
        <dbReference type="EMBL" id="AAQ13763.1"/>
    </source>
</evidence>
<organism evidence="1 2">
    <name type="scientific">His 2 virus</name>
    <name type="common">His2V</name>
    <name type="synonym">Haloarcula hispanica virus 2</name>
    <dbReference type="NCBI Taxonomy" id="128710"/>
    <lineage>
        <taxon>Viruses</taxon>
        <taxon>Monodnaviria</taxon>
        <taxon>Trapavirae</taxon>
        <taxon>Saleviricota</taxon>
        <taxon>Huolimaviricetes</taxon>
        <taxon>Haloruvirales</taxon>
        <taxon>Pleolipoviridae</taxon>
        <taxon>Gammapleolipovirus</taxon>
        <taxon>Gammapleolipovirus australiense</taxon>
        <taxon>Gammapleolipovirus His2</taxon>
    </lineage>
</organism>
<dbReference type="Proteomes" id="UP000002259">
    <property type="component" value="Segment"/>
</dbReference>
<dbReference type="RefSeq" id="YP_529632.1">
    <property type="nucleotide sequence ID" value="NC_007918.1"/>
</dbReference>
<dbReference type="KEGG" id="vg:5142455"/>
<keyword evidence="2" id="KW-1185">Reference proteome</keyword>
<organismHost>
    <name type="scientific">Haloarcula hispanica</name>
    <dbReference type="NCBI Taxonomy" id="51589"/>
</organismHost>